<organism evidence="2 3">
    <name type="scientific">Aspergillus tanneri</name>
    <dbReference type="NCBI Taxonomy" id="1220188"/>
    <lineage>
        <taxon>Eukaryota</taxon>
        <taxon>Fungi</taxon>
        <taxon>Dikarya</taxon>
        <taxon>Ascomycota</taxon>
        <taxon>Pezizomycotina</taxon>
        <taxon>Eurotiomycetes</taxon>
        <taxon>Eurotiomycetidae</taxon>
        <taxon>Eurotiales</taxon>
        <taxon>Aspergillaceae</taxon>
        <taxon>Aspergillus</taxon>
        <taxon>Aspergillus subgen. Circumdati</taxon>
    </lineage>
</organism>
<dbReference type="EMBL" id="SOSA01001696">
    <property type="protein sequence ID" value="THC86973.1"/>
    <property type="molecule type" value="Genomic_DNA"/>
</dbReference>
<dbReference type="Proteomes" id="UP000324241">
    <property type="component" value="Unassembled WGS sequence"/>
</dbReference>
<dbReference type="RefSeq" id="XP_033431348.1">
    <property type="nucleotide sequence ID" value="XM_033565591.1"/>
</dbReference>
<comment type="caution">
    <text evidence="2">The sequence shown here is derived from an EMBL/GenBank/DDBJ whole genome shotgun (WGS) entry which is preliminary data.</text>
</comment>
<gene>
    <name evidence="1" type="ORF">ATNIH1004_000887</name>
    <name evidence="2" type="ORF">EYZ11_013581</name>
</gene>
<keyword evidence="3" id="KW-1185">Reference proteome</keyword>
<dbReference type="GeneID" id="54323589"/>
<dbReference type="Proteomes" id="UP000308092">
    <property type="component" value="Unassembled WGS sequence"/>
</dbReference>
<proteinExistence type="predicted"/>
<evidence type="ECO:0000313" key="2">
    <source>
        <dbReference type="EMBL" id="THC86973.1"/>
    </source>
</evidence>
<reference evidence="2 3" key="1">
    <citation type="submission" date="2019-03" db="EMBL/GenBank/DDBJ databases">
        <title>The genome sequence of a newly discovered highly antifungal drug resistant Aspergillus species, Aspergillus tanneri NIH 1004.</title>
        <authorList>
            <person name="Mounaud S."/>
            <person name="Singh I."/>
            <person name="Joardar V."/>
            <person name="Pakala S."/>
            <person name="Pakala S."/>
            <person name="Venepally P."/>
            <person name="Hoover J."/>
            <person name="Nierman W."/>
            <person name="Chung J."/>
            <person name="Losada L."/>
        </authorList>
    </citation>
    <scope>NUCLEOTIDE SEQUENCE [LARGE SCALE GENOMIC DNA]</scope>
    <source>
        <strain evidence="2 3">NIH1004</strain>
    </source>
</reference>
<accession>A0A4S3IXE2</accession>
<dbReference type="AlphaFoldDB" id="A0A4S3IXE2"/>
<dbReference type="VEuPathDB" id="FungiDB:EYZ11_013581"/>
<protein>
    <submittedName>
        <fullName evidence="2">Uncharacterized protein</fullName>
    </submittedName>
</protein>
<evidence type="ECO:0000313" key="4">
    <source>
        <dbReference type="Proteomes" id="UP000324241"/>
    </source>
</evidence>
<dbReference type="OrthoDB" id="10485225at2759"/>
<evidence type="ECO:0000313" key="3">
    <source>
        <dbReference type="Proteomes" id="UP000308092"/>
    </source>
</evidence>
<sequence>MDPGLNLISDPTNSIEDLQATEWFNAAVHIILTGKKTELQHRQTVREMKEMAESLDMQAPFSSTIMEVSALLRDNQQDALGGRLWR</sequence>
<evidence type="ECO:0000313" key="1">
    <source>
        <dbReference type="EMBL" id="KAA8651987.1"/>
    </source>
</evidence>
<name>A0A4S3IXE2_9EURO</name>
<reference evidence="1 4" key="2">
    <citation type="submission" date="2019-08" db="EMBL/GenBank/DDBJ databases">
        <title>The genome sequence of a newly discovered highly antifungal drug resistant Aspergillus species, Aspergillus tanneri NIH 1004.</title>
        <authorList>
            <person name="Mounaud S."/>
            <person name="Singh I."/>
            <person name="Joardar V."/>
            <person name="Pakala S."/>
            <person name="Pakala S."/>
            <person name="Venepally P."/>
            <person name="Chung J.K."/>
            <person name="Losada L."/>
            <person name="Nierman W.C."/>
        </authorList>
    </citation>
    <scope>NUCLEOTIDE SEQUENCE [LARGE SCALE GENOMIC DNA]</scope>
    <source>
        <strain evidence="1 4">NIH1004</strain>
    </source>
</reference>
<dbReference type="EMBL" id="QUQM01000002">
    <property type="protein sequence ID" value="KAA8651987.1"/>
    <property type="molecule type" value="Genomic_DNA"/>
</dbReference>